<keyword evidence="1" id="KW-0805">Transcription regulation</keyword>
<dbReference type="InterPro" id="IPR018060">
    <property type="entry name" value="HTH_AraC"/>
</dbReference>
<organism evidence="6 7">
    <name type="scientific">Pseudonocardia yunnanensis</name>
    <dbReference type="NCBI Taxonomy" id="58107"/>
    <lineage>
        <taxon>Bacteria</taxon>
        <taxon>Bacillati</taxon>
        <taxon>Actinomycetota</taxon>
        <taxon>Actinomycetes</taxon>
        <taxon>Pseudonocardiales</taxon>
        <taxon>Pseudonocardiaceae</taxon>
        <taxon>Pseudonocardia</taxon>
    </lineage>
</organism>
<dbReference type="PROSITE" id="PS00041">
    <property type="entry name" value="HTH_ARAC_FAMILY_1"/>
    <property type="match status" value="1"/>
</dbReference>
<evidence type="ECO:0000259" key="5">
    <source>
        <dbReference type="PROSITE" id="PS01124"/>
    </source>
</evidence>
<evidence type="ECO:0000313" key="7">
    <source>
        <dbReference type="Proteomes" id="UP001597114"/>
    </source>
</evidence>
<dbReference type="CDD" id="cd03137">
    <property type="entry name" value="GATase1_AraC_1"/>
    <property type="match status" value="1"/>
</dbReference>
<dbReference type="InterPro" id="IPR009057">
    <property type="entry name" value="Homeodomain-like_sf"/>
</dbReference>
<dbReference type="Proteomes" id="UP001597114">
    <property type="component" value="Unassembled WGS sequence"/>
</dbReference>
<keyword evidence="2" id="KW-0238">DNA-binding</keyword>
<protein>
    <submittedName>
        <fullName evidence="6">GlxA family transcriptional regulator</fullName>
    </submittedName>
</protein>
<evidence type="ECO:0000256" key="4">
    <source>
        <dbReference type="SAM" id="MobiDB-lite"/>
    </source>
</evidence>
<gene>
    <name evidence="6" type="ORF">ACFSJD_06790</name>
</gene>
<dbReference type="PANTHER" id="PTHR43130">
    <property type="entry name" value="ARAC-FAMILY TRANSCRIPTIONAL REGULATOR"/>
    <property type="match status" value="1"/>
</dbReference>
<name>A0ABW4ETC8_9PSEU</name>
<proteinExistence type="predicted"/>
<dbReference type="SUPFAM" id="SSF52317">
    <property type="entry name" value="Class I glutamine amidotransferase-like"/>
    <property type="match status" value="1"/>
</dbReference>
<feature type="compositionally biased region" description="Polar residues" evidence="4">
    <location>
        <begin position="374"/>
        <end position="384"/>
    </location>
</feature>
<keyword evidence="3" id="KW-0804">Transcription</keyword>
<dbReference type="InterPro" id="IPR029062">
    <property type="entry name" value="Class_I_gatase-like"/>
</dbReference>
<reference evidence="7" key="1">
    <citation type="journal article" date="2019" name="Int. J. Syst. Evol. Microbiol.">
        <title>The Global Catalogue of Microorganisms (GCM) 10K type strain sequencing project: providing services to taxonomists for standard genome sequencing and annotation.</title>
        <authorList>
            <consortium name="The Broad Institute Genomics Platform"/>
            <consortium name="The Broad Institute Genome Sequencing Center for Infectious Disease"/>
            <person name="Wu L."/>
            <person name="Ma J."/>
        </authorList>
    </citation>
    <scope>NUCLEOTIDE SEQUENCE [LARGE SCALE GENOMIC DNA]</scope>
    <source>
        <strain evidence="7">CCM 7043</strain>
    </source>
</reference>
<dbReference type="RefSeq" id="WP_344718898.1">
    <property type="nucleotide sequence ID" value="NZ_BAAAUS010000002.1"/>
</dbReference>
<evidence type="ECO:0000256" key="3">
    <source>
        <dbReference type="ARBA" id="ARBA00023163"/>
    </source>
</evidence>
<dbReference type="InterPro" id="IPR018062">
    <property type="entry name" value="HTH_AraC-typ_CS"/>
</dbReference>
<feature type="region of interest" description="Disordered" evidence="4">
    <location>
        <begin position="306"/>
        <end position="384"/>
    </location>
</feature>
<dbReference type="PANTHER" id="PTHR43130:SF3">
    <property type="entry name" value="HTH-TYPE TRANSCRIPTIONAL REGULATOR RV1931C"/>
    <property type="match status" value="1"/>
</dbReference>
<accession>A0ABW4ETC8</accession>
<dbReference type="InterPro" id="IPR002818">
    <property type="entry name" value="DJ-1/PfpI"/>
</dbReference>
<dbReference type="Gene3D" id="1.10.10.60">
    <property type="entry name" value="Homeodomain-like"/>
    <property type="match status" value="1"/>
</dbReference>
<dbReference type="SUPFAM" id="SSF46689">
    <property type="entry name" value="Homeodomain-like"/>
    <property type="match status" value="2"/>
</dbReference>
<comment type="caution">
    <text evidence="6">The sequence shown here is derived from an EMBL/GenBank/DDBJ whole genome shotgun (WGS) entry which is preliminary data.</text>
</comment>
<dbReference type="PROSITE" id="PS01124">
    <property type="entry name" value="HTH_ARAC_FAMILY_2"/>
    <property type="match status" value="1"/>
</dbReference>
<dbReference type="Pfam" id="PF01965">
    <property type="entry name" value="DJ-1_PfpI"/>
    <property type="match status" value="1"/>
</dbReference>
<evidence type="ECO:0000256" key="2">
    <source>
        <dbReference type="ARBA" id="ARBA00023125"/>
    </source>
</evidence>
<dbReference type="Pfam" id="PF12833">
    <property type="entry name" value="HTH_18"/>
    <property type="match status" value="1"/>
</dbReference>
<feature type="domain" description="HTH araC/xylS-type" evidence="5">
    <location>
        <begin position="216"/>
        <end position="313"/>
    </location>
</feature>
<evidence type="ECO:0000313" key="6">
    <source>
        <dbReference type="EMBL" id="MFD1517184.1"/>
    </source>
</evidence>
<dbReference type="Gene3D" id="3.40.50.880">
    <property type="match status" value="1"/>
</dbReference>
<dbReference type="InterPro" id="IPR052158">
    <property type="entry name" value="INH-QAR"/>
</dbReference>
<sequence length="384" mass="40228">MTATPHQVGILVFPGVTLLDVAGPAEVFTEANRYGATYEVKAYSLDGHAVRSSTGITVAADAAVADADGSDTVLLPGSDDLAGFVEPALVTAAIGLTRGAGRIASICAGAFLLAATGRLDGRRATTHWRHGATLARRHPQVMVEPDAIFVTDGTITTSAGVSAGIDLALALVEDDHGPGVACQVARSMVVFLQRPGGHSQFSVPSRTPRPRSRMLRDLLDTMAADPAGSYSVPELAAAAGISTRHLTRLFQQQLGTTPARHVERLRVEAAQALIDAGHTVKSAAARSGFGSEDRLRRAFAHHLGVSPTAYRRRGTTAHGTGEPSTRDAAPARDRRPRGSHWNRTSPRSIDTSSGSGATLPSAASGWTRRVVATTMPSNSRWSAE</sequence>
<dbReference type="SMART" id="SM00342">
    <property type="entry name" value="HTH_ARAC"/>
    <property type="match status" value="1"/>
</dbReference>
<dbReference type="EMBL" id="JBHUCO010000007">
    <property type="protein sequence ID" value="MFD1517184.1"/>
    <property type="molecule type" value="Genomic_DNA"/>
</dbReference>
<keyword evidence="7" id="KW-1185">Reference proteome</keyword>
<evidence type="ECO:0000256" key="1">
    <source>
        <dbReference type="ARBA" id="ARBA00023015"/>
    </source>
</evidence>
<feature type="compositionally biased region" description="Polar residues" evidence="4">
    <location>
        <begin position="341"/>
        <end position="358"/>
    </location>
</feature>